<keyword evidence="1 6" id="KW-0436">Ligase</keyword>
<organism evidence="6 7">
    <name type="scientific">Adhaeribacter terreus</name>
    <dbReference type="NCBI Taxonomy" id="529703"/>
    <lineage>
        <taxon>Bacteria</taxon>
        <taxon>Pseudomonadati</taxon>
        <taxon>Bacteroidota</taxon>
        <taxon>Cytophagia</taxon>
        <taxon>Cytophagales</taxon>
        <taxon>Hymenobacteraceae</taxon>
        <taxon>Adhaeribacter</taxon>
    </lineage>
</organism>
<dbReference type="SUPFAM" id="SSF55681">
    <property type="entry name" value="Class II aaRS and biotin synthetases"/>
    <property type="match status" value="1"/>
</dbReference>
<gene>
    <name evidence="6" type="ORF">ACFPIB_07560</name>
</gene>
<evidence type="ECO:0000256" key="1">
    <source>
        <dbReference type="ARBA" id="ARBA00022598"/>
    </source>
</evidence>
<keyword evidence="7" id="KW-1185">Reference proteome</keyword>
<dbReference type="Gene3D" id="3.30.930.10">
    <property type="entry name" value="Bira Bifunctional Protein, Domain 2"/>
    <property type="match status" value="1"/>
</dbReference>
<dbReference type="InterPro" id="IPR004143">
    <property type="entry name" value="BPL_LPL_catalytic"/>
</dbReference>
<dbReference type="PANTHER" id="PTHR12835">
    <property type="entry name" value="BIOTIN PROTEIN LIGASE"/>
    <property type="match status" value="1"/>
</dbReference>
<dbReference type="PANTHER" id="PTHR12835:SF5">
    <property type="entry name" value="BIOTIN--PROTEIN LIGASE"/>
    <property type="match status" value="1"/>
</dbReference>
<dbReference type="EC" id="6.3.4.15" evidence="3"/>
<evidence type="ECO:0000313" key="6">
    <source>
        <dbReference type="EMBL" id="MFC5270459.1"/>
    </source>
</evidence>
<name>A0ABW0E822_9BACT</name>
<dbReference type="EMBL" id="JBHSKT010000004">
    <property type="protein sequence ID" value="MFC5270459.1"/>
    <property type="molecule type" value="Genomic_DNA"/>
</dbReference>
<dbReference type="PROSITE" id="PS51733">
    <property type="entry name" value="BPL_LPL_CATALYTIC"/>
    <property type="match status" value="1"/>
</dbReference>
<proteinExistence type="predicted"/>
<dbReference type="InterPro" id="IPR045864">
    <property type="entry name" value="aa-tRNA-synth_II/BPL/LPL"/>
</dbReference>
<dbReference type="InterPro" id="IPR003142">
    <property type="entry name" value="BPL_C"/>
</dbReference>
<comment type="caution">
    <text evidence="6">The sequence shown here is derived from an EMBL/GenBank/DDBJ whole genome shotgun (WGS) entry which is preliminary data.</text>
</comment>
<dbReference type="Proteomes" id="UP001596161">
    <property type="component" value="Unassembled WGS sequence"/>
</dbReference>
<dbReference type="CDD" id="cd16442">
    <property type="entry name" value="BPL"/>
    <property type="match status" value="1"/>
</dbReference>
<sequence length="253" mass="28273">MENISPQTRFTGHQFVFLPECTSTNTVAQQLLIKNEATEGCVILTENQTAGRGQRGNNWEAGAGQNLTLSVIYKPVFLAASDQFFLNIAVSLGVADFLKRFLPAGVLLKWPNDLYFLEKKLGGILIENSISGSTLQSSVIGIGLNVNQATFENPNAVSLKQISGQTFDLKKLTAILLECLEKRYLELQKNSRLQMQQEYWGQLLGFGEFRLFEAGDKIMQGKIVGTDEYGRLQLETEKGMQTFDLKEIKFLFS</sequence>
<evidence type="ECO:0000256" key="2">
    <source>
        <dbReference type="ARBA" id="ARBA00023267"/>
    </source>
</evidence>
<dbReference type="GO" id="GO:0004077">
    <property type="term" value="F:biotin--[biotin carboxyl-carrier protein] ligase activity"/>
    <property type="evidence" value="ECO:0007669"/>
    <property type="project" value="UniProtKB-EC"/>
</dbReference>
<dbReference type="Pfam" id="PF02237">
    <property type="entry name" value="BPL_C"/>
    <property type="match status" value="1"/>
</dbReference>
<keyword evidence="2" id="KW-0092">Biotin</keyword>
<evidence type="ECO:0000259" key="5">
    <source>
        <dbReference type="PROSITE" id="PS51733"/>
    </source>
</evidence>
<feature type="domain" description="BPL/LPL catalytic" evidence="5">
    <location>
        <begin position="2"/>
        <end position="188"/>
    </location>
</feature>
<dbReference type="NCBIfam" id="TIGR00121">
    <property type="entry name" value="birA_ligase"/>
    <property type="match status" value="1"/>
</dbReference>
<reference evidence="7" key="1">
    <citation type="journal article" date="2019" name="Int. J. Syst. Evol. Microbiol.">
        <title>The Global Catalogue of Microorganisms (GCM) 10K type strain sequencing project: providing services to taxonomists for standard genome sequencing and annotation.</title>
        <authorList>
            <consortium name="The Broad Institute Genomics Platform"/>
            <consortium name="The Broad Institute Genome Sequencing Center for Infectious Disease"/>
            <person name="Wu L."/>
            <person name="Ma J."/>
        </authorList>
    </citation>
    <scope>NUCLEOTIDE SEQUENCE [LARGE SCALE GENOMIC DNA]</scope>
    <source>
        <strain evidence="7">KACC 12602</strain>
    </source>
</reference>
<dbReference type="Pfam" id="PF03099">
    <property type="entry name" value="BPL_LplA_LipB"/>
    <property type="match status" value="1"/>
</dbReference>
<evidence type="ECO:0000256" key="4">
    <source>
        <dbReference type="ARBA" id="ARBA00047846"/>
    </source>
</evidence>
<dbReference type="RefSeq" id="WP_378016831.1">
    <property type="nucleotide sequence ID" value="NZ_JBHSKT010000004.1"/>
</dbReference>
<protein>
    <recommendedName>
        <fullName evidence="3">biotin--[biotin carboxyl-carrier protein] ligase</fullName>
        <ecNumber evidence="3">6.3.4.15</ecNumber>
    </recommendedName>
</protein>
<evidence type="ECO:0000256" key="3">
    <source>
        <dbReference type="ARBA" id="ARBA00024227"/>
    </source>
</evidence>
<comment type="catalytic activity">
    <reaction evidence="4">
        <text>biotin + L-lysyl-[protein] + ATP = N(6)-biotinyl-L-lysyl-[protein] + AMP + diphosphate + H(+)</text>
        <dbReference type="Rhea" id="RHEA:11756"/>
        <dbReference type="Rhea" id="RHEA-COMP:9752"/>
        <dbReference type="Rhea" id="RHEA-COMP:10505"/>
        <dbReference type="ChEBI" id="CHEBI:15378"/>
        <dbReference type="ChEBI" id="CHEBI:29969"/>
        <dbReference type="ChEBI" id="CHEBI:30616"/>
        <dbReference type="ChEBI" id="CHEBI:33019"/>
        <dbReference type="ChEBI" id="CHEBI:57586"/>
        <dbReference type="ChEBI" id="CHEBI:83144"/>
        <dbReference type="ChEBI" id="CHEBI:456215"/>
        <dbReference type="EC" id="6.3.4.15"/>
    </reaction>
</comment>
<dbReference type="InterPro" id="IPR004408">
    <property type="entry name" value="Biotin_CoA_COase_ligase"/>
</dbReference>
<accession>A0ABW0E822</accession>
<evidence type="ECO:0000313" key="7">
    <source>
        <dbReference type="Proteomes" id="UP001596161"/>
    </source>
</evidence>